<dbReference type="Gene3D" id="3.40.190.10">
    <property type="entry name" value="Periplasmic binding protein-like II"/>
    <property type="match status" value="2"/>
</dbReference>
<reference evidence="6 7" key="1">
    <citation type="journal article" date="2021" name="Front. Microbiol.">
        <title>Comprehensive Comparative Genomics and Phenotyping of Methylobacterium Species.</title>
        <authorList>
            <person name="Alessa O."/>
            <person name="Ogura Y."/>
            <person name="Fujitani Y."/>
            <person name="Takami H."/>
            <person name="Hayashi T."/>
            <person name="Sahin N."/>
            <person name="Tani A."/>
        </authorList>
    </citation>
    <scope>NUCLEOTIDE SEQUENCE [LARGE SCALE GENOMIC DNA]</scope>
    <source>
        <strain evidence="6 7">DSM 23679</strain>
    </source>
</reference>
<proteinExistence type="inferred from homology"/>
<name>A0ABQ4QM33_9HYPH</name>
<evidence type="ECO:0000256" key="4">
    <source>
        <dbReference type="ARBA" id="ARBA00023163"/>
    </source>
</evidence>
<comment type="caution">
    <text evidence="6">The sequence shown here is derived from an EMBL/GenBank/DDBJ whole genome shotgun (WGS) entry which is preliminary data.</text>
</comment>
<dbReference type="SUPFAM" id="SSF46785">
    <property type="entry name" value="Winged helix' DNA-binding domain"/>
    <property type="match status" value="1"/>
</dbReference>
<dbReference type="Proteomes" id="UP001055117">
    <property type="component" value="Unassembled WGS sequence"/>
</dbReference>
<dbReference type="RefSeq" id="WP_238272879.1">
    <property type="nucleotide sequence ID" value="NZ_BPQG01000074.1"/>
</dbReference>
<evidence type="ECO:0000256" key="3">
    <source>
        <dbReference type="ARBA" id="ARBA00023125"/>
    </source>
</evidence>
<organism evidence="6 7">
    <name type="scientific">Methylobacterium cerastii</name>
    <dbReference type="NCBI Taxonomy" id="932741"/>
    <lineage>
        <taxon>Bacteria</taxon>
        <taxon>Pseudomonadati</taxon>
        <taxon>Pseudomonadota</taxon>
        <taxon>Alphaproteobacteria</taxon>
        <taxon>Hyphomicrobiales</taxon>
        <taxon>Methylobacteriaceae</taxon>
        <taxon>Methylobacterium</taxon>
    </lineage>
</organism>
<evidence type="ECO:0000259" key="5">
    <source>
        <dbReference type="PROSITE" id="PS50931"/>
    </source>
</evidence>
<gene>
    <name evidence="6" type="primary">dmlR_6</name>
    <name evidence="6" type="ORF">AFCDBAGC_4183</name>
</gene>
<dbReference type="InterPro" id="IPR005119">
    <property type="entry name" value="LysR_subst-bd"/>
</dbReference>
<dbReference type="PANTHER" id="PTHR30537:SF3">
    <property type="entry name" value="TRANSCRIPTIONAL REGULATORY PROTEIN"/>
    <property type="match status" value="1"/>
</dbReference>
<keyword evidence="2" id="KW-0805">Transcription regulation</keyword>
<keyword evidence="4" id="KW-0804">Transcription</keyword>
<dbReference type="InterPro" id="IPR036390">
    <property type="entry name" value="WH_DNA-bd_sf"/>
</dbReference>
<evidence type="ECO:0000256" key="1">
    <source>
        <dbReference type="ARBA" id="ARBA00009437"/>
    </source>
</evidence>
<evidence type="ECO:0000256" key="2">
    <source>
        <dbReference type="ARBA" id="ARBA00023015"/>
    </source>
</evidence>
<dbReference type="EMBL" id="BPQG01000074">
    <property type="protein sequence ID" value="GJD46303.1"/>
    <property type="molecule type" value="Genomic_DNA"/>
</dbReference>
<dbReference type="InterPro" id="IPR000847">
    <property type="entry name" value="LysR_HTH_N"/>
</dbReference>
<dbReference type="PROSITE" id="PS50931">
    <property type="entry name" value="HTH_LYSR"/>
    <property type="match status" value="1"/>
</dbReference>
<dbReference type="Gene3D" id="1.10.10.10">
    <property type="entry name" value="Winged helix-like DNA-binding domain superfamily/Winged helix DNA-binding domain"/>
    <property type="match status" value="1"/>
</dbReference>
<feature type="domain" description="HTH lysR-type" evidence="5">
    <location>
        <begin position="1"/>
        <end position="60"/>
    </location>
</feature>
<dbReference type="Pfam" id="PF03466">
    <property type="entry name" value="LysR_substrate"/>
    <property type="match status" value="1"/>
</dbReference>
<dbReference type="PANTHER" id="PTHR30537">
    <property type="entry name" value="HTH-TYPE TRANSCRIPTIONAL REGULATOR"/>
    <property type="match status" value="1"/>
</dbReference>
<evidence type="ECO:0000313" key="7">
    <source>
        <dbReference type="Proteomes" id="UP001055117"/>
    </source>
</evidence>
<accession>A0ABQ4QM33</accession>
<protein>
    <submittedName>
        <fullName evidence="6">HTH-type transcriptional regulator DmlR</fullName>
    </submittedName>
</protein>
<sequence>MARPWDDFRLVKAIADHGGLTAAATRLGINHSTAFRRLTAIEAALGTRLFERARTGYAATQAGTAMVAAARAMEETASQFAREVAGRASEPTGQLRVTAPSGLVTDLLMPIFAAFRAHRPGIHLDVVVSDDALNLSRRDADVAVRASNDPSPNLFGRRLATLGWALYGRADRAEADPRRADWVTLSEAVGDGRFLRFVAEHGDPERITLRLNTVTGLCEAVEAGIGIGLLPCLSADARPALRRIGSAEPPFADSLWMLTHPDLRHSVRVRAFMDFVGDAVVALRPMLEGRPLPERRARELVLSRP</sequence>
<evidence type="ECO:0000313" key="6">
    <source>
        <dbReference type="EMBL" id="GJD46303.1"/>
    </source>
</evidence>
<keyword evidence="7" id="KW-1185">Reference proteome</keyword>
<dbReference type="InterPro" id="IPR058163">
    <property type="entry name" value="LysR-type_TF_proteobact-type"/>
</dbReference>
<keyword evidence="3" id="KW-0238">DNA-binding</keyword>
<comment type="similarity">
    <text evidence="1">Belongs to the LysR transcriptional regulatory family.</text>
</comment>
<dbReference type="InterPro" id="IPR036388">
    <property type="entry name" value="WH-like_DNA-bd_sf"/>
</dbReference>
<dbReference type="SUPFAM" id="SSF53850">
    <property type="entry name" value="Periplasmic binding protein-like II"/>
    <property type="match status" value="1"/>
</dbReference>
<dbReference type="Pfam" id="PF00126">
    <property type="entry name" value="HTH_1"/>
    <property type="match status" value="1"/>
</dbReference>